<evidence type="ECO:0000256" key="1">
    <source>
        <dbReference type="ARBA" id="ARBA00008791"/>
    </source>
</evidence>
<dbReference type="InterPro" id="IPR006016">
    <property type="entry name" value="UspA"/>
</dbReference>
<proteinExistence type="inferred from homology"/>
<keyword evidence="4" id="KW-1185">Reference proteome</keyword>
<sequence length="135" mass="14493">MYKNILVPVLFDEGHDTQASYRAAHALASEGARYSVIHVLEEIPAYASSEIPHDVLEKSQQVAADALKDSAQALPGAKVALISGHAGKTIVDYASENGIDCIVMASHRPGIEDFFLGSTASRVVRHAKCSVHIIR</sequence>
<name>A0ABZ2BNB1_9RHOB</name>
<dbReference type="Pfam" id="PF00582">
    <property type="entry name" value="Usp"/>
    <property type="match status" value="1"/>
</dbReference>
<dbReference type="PANTHER" id="PTHR46268:SF6">
    <property type="entry name" value="UNIVERSAL STRESS PROTEIN UP12"/>
    <property type="match status" value="1"/>
</dbReference>
<dbReference type="Proteomes" id="UP001318682">
    <property type="component" value="Chromosome"/>
</dbReference>
<dbReference type="InterPro" id="IPR014729">
    <property type="entry name" value="Rossmann-like_a/b/a_fold"/>
</dbReference>
<evidence type="ECO:0000313" key="4">
    <source>
        <dbReference type="Proteomes" id="UP001318682"/>
    </source>
</evidence>
<evidence type="ECO:0000313" key="3">
    <source>
        <dbReference type="EMBL" id="WVX47248.1"/>
    </source>
</evidence>
<gene>
    <name evidence="3" type="primary">uspF</name>
    <name evidence="3" type="ORF">ROLI_003150</name>
</gene>
<accession>A0ABZ2BNB1</accession>
<organism evidence="3 4">
    <name type="scientific">Roseobacter fucihabitans</name>
    <dbReference type="NCBI Taxonomy" id="1537242"/>
    <lineage>
        <taxon>Bacteria</taxon>
        <taxon>Pseudomonadati</taxon>
        <taxon>Pseudomonadota</taxon>
        <taxon>Alphaproteobacteria</taxon>
        <taxon>Rhodobacterales</taxon>
        <taxon>Roseobacteraceae</taxon>
        <taxon>Roseobacter</taxon>
    </lineage>
</organism>
<reference evidence="3 4" key="1">
    <citation type="submission" date="2015-07" db="EMBL/GenBank/DDBJ databases">
        <authorList>
            <person name="Voget S."/>
            <person name="Dogs M."/>
            <person name="Brinkhoff T.H."/>
            <person name="Daniel R."/>
        </authorList>
    </citation>
    <scope>NUCLEOTIDE SEQUENCE [LARGE SCALE GENOMIC DNA]</scope>
    <source>
        <strain evidence="3 4">B14</strain>
    </source>
</reference>
<feature type="domain" description="UspA" evidence="2">
    <location>
        <begin position="1"/>
        <end position="135"/>
    </location>
</feature>
<dbReference type="CDD" id="cd00293">
    <property type="entry name" value="USP-like"/>
    <property type="match status" value="1"/>
</dbReference>
<evidence type="ECO:0000259" key="2">
    <source>
        <dbReference type="Pfam" id="PF00582"/>
    </source>
</evidence>
<comment type="similarity">
    <text evidence="1">Belongs to the universal stress protein A family.</text>
</comment>
<dbReference type="Gene3D" id="3.40.50.620">
    <property type="entry name" value="HUPs"/>
    <property type="match status" value="1"/>
</dbReference>
<dbReference type="PANTHER" id="PTHR46268">
    <property type="entry name" value="STRESS RESPONSE PROTEIN NHAX"/>
    <property type="match status" value="1"/>
</dbReference>
<dbReference type="EMBL" id="CP143423">
    <property type="protein sequence ID" value="WVX47248.1"/>
    <property type="molecule type" value="Genomic_DNA"/>
</dbReference>
<protein>
    <submittedName>
        <fullName evidence="3">Universal stress protein F</fullName>
    </submittedName>
</protein>
<dbReference type="InterPro" id="IPR006015">
    <property type="entry name" value="Universal_stress_UspA"/>
</dbReference>
<reference evidence="4" key="2">
    <citation type="submission" date="2024-01" db="EMBL/GenBank/DDBJ databases">
        <title>Roseobacter fucihabitans sp. nov., isolated from the brown alga Fucus spiralis.</title>
        <authorList>
            <person name="Hahnke S."/>
            <person name="Berger M."/>
            <person name="Schlingloff A."/>
            <person name="Athale I."/>
            <person name="Neumann-Schaal M."/>
            <person name="Adenaya A."/>
            <person name="Poehlein A."/>
            <person name="Daniel R."/>
            <person name="Pertersen J."/>
            <person name="Brinkhoff T."/>
        </authorList>
    </citation>
    <scope>NUCLEOTIDE SEQUENCE [LARGE SCALE GENOMIC DNA]</scope>
    <source>
        <strain evidence="4">B14</strain>
    </source>
</reference>
<dbReference type="PRINTS" id="PR01438">
    <property type="entry name" value="UNVRSLSTRESS"/>
</dbReference>
<dbReference type="RefSeq" id="WP_187428180.1">
    <property type="nucleotide sequence ID" value="NZ_CP143423.1"/>
</dbReference>
<dbReference type="SUPFAM" id="SSF52402">
    <property type="entry name" value="Adenine nucleotide alpha hydrolases-like"/>
    <property type="match status" value="1"/>
</dbReference>